<accession>A0A544TMK3</accession>
<proteinExistence type="predicted"/>
<protein>
    <submittedName>
        <fullName evidence="1">Uncharacterized protein</fullName>
    </submittedName>
</protein>
<gene>
    <name evidence="1" type="ORF">FG383_01220</name>
</gene>
<evidence type="ECO:0000313" key="2">
    <source>
        <dbReference type="Proteomes" id="UP000318937"/>
    </source>
</evidence>
<dbReference type="EMBL" id="VDGG01000002">
    <property type="protein sequence ID" value="TQR18635.1"/>
    <property type="molecule type" value="Genomic_DNA"/>
</dbReference>
<dbReference type="OrthoDB" id="9782576at2"/>
<dbReference type="AlphaFoldDB" id="A0A544TMK3"/>
<reference evidence="1 2" key="1">
    <citation type="submission" date="2019-05" db="EMBL/GenBank/DDBJ databases">
        <title>Psychrobacillus vulpis sp. nov., a new species isolated from feces of a red fox that inhabits in The Tablas de Daimiel Natural Park, Albacete, Spain.</title>
        <authorList>
            <person name="Rodriguez M."/>
            <person name="Reina J.C."/>
            <person name="Bejar V."/>
            <person name="Llamas I."/>
        </authorList>
    </citation>
    <scope>NUCLEOTIDE SEQUENCE [LARGE SCALE GENOMIC DNA]</scope>
    <source>
        <strain evidence="1 2">NHI-2</strain>
    </source>
</reference>
<evidence type="ECO:0000313" key="1">
    <source>
        <dbReference type="EMBL" id="TQR18635.1"/>
    </source>
</evidence>
<dbReference type="Proteomes" id="UP000318937">
    <property type="component" value="Unassembled WGS sequence"/>
</dbReference>
<sequence length="64" mass="7209">MEIRFGYVATAIGLWDASPSKNLTYARYSALTKSERMDKLMLKLIEEIASIRGVKRTSGGEVVW</sequence>
<comment type="caution">
    <text evidence="1">The sequence shown here is derived from an EMBL/GenBank/DDBJ whole genome shotgun (WGS) entry which is preliminary data.</text>
</comment>
<organism evidence="1 2">
    <name type="scientific">Psychrobacillus soli</name>
    <dbReference type="NCBI Taxonomy" id="1543965"/>
    <lineage>
        <taxon>Bacteria</taxon>
        <taxon>Bacillati</taxon>
        <taxon>Bacillota</taxon>
        <taxon>Bacilli</taxon>
        <taxon>Bacillales</taxon>
        <taxon>Bacillaceae</taxon>
        <taxon>Psychrobacillus</taxon>
    </lineage>
</organism>
<name>A0A544TMK3_9BACI</name>
<keyword evidence="2" id="KW-1185">Reference proteome</keyword>